<dbReference type="EMBL" id="KN880749">
    <property type="protein sequence ID" value="KIY62785.1"/>
    <property type="molecule type" value="Genomic_DNA"/>
</dbReference>
<dbReference type="STRING" id="1314674.A0A0D7AXT6"/>
<gene>
    <name evidence="4" type="ORF">CYLTODRAFT_414497</name>
</gene>
<evidence type="ECO:0000259" key="3">
    <source>
        <dbReference type="Pfam" id="PF04419"/>
    </source>
</evidence>
<accession>A0A0D7AXT6</accession>
<reference evidence="4 5" key="1">
    <citation type="journal article" date="2015" name="Fungal Genet. Biol.">
        <title>Evolution of novel wood decay mechanisms in Agaricales revealed by the genome sequences of Fistulina hepatica and Cylindrobasidium torrendii.</title>
        <authorList>
            <person name="Floudas D."/>
            <person name="Held B.W."/>
            <person name="Riley R."/>
            <person name="Nagy L.G."/>
            <person name="Koehler G."/>
            <person name="Ransdell A.S."/>
            <person name="Younus H."/>
            <person name="Chow J."/>
            <person name="Chiniquy J."/>
            <person name="Lipzen A."/>
            <person name="Tritt A."/>
            <person name="Sun H."/>
            <person name="Haridas S."/>
            <person name="LaButti K."/>
            <person name="Ohm R.A."/>
            <person name="Kues U."/>
            <person name="Blanchette R.A."/>
            <person name="Grigoriev I.V."/>
            <person name="Minto R.E."/>
            <person name="Hibbett D.S."/>
        </authorList>
    </citation>
    <scope>NUCLEOTIDE SEQUENCE [LARGE SCALE GENOMIC DNA]</scope>
    <source>
        <strain evidence="4 5">FP15055 ss-10</strain>
    </source>
</reference>
<keyword evidence="5" id="KW-1185">Reference proteome</keyword>
<feature type="region of interest" description="Disordered" evidence="2">
    <location>
        <begin position="223"/>
        <end position="282"/>
    </location>
</feature>
<evidence type="ECO:0000313" key="4">
    <source>
        <dbReference type="EMBL" id="KIY62785.1"/>
    </source>
</evidence>
<evidence type="ECO:0000256" key="1">
    <source>
        <dbReference type="ARBA" id="ARBA00007309"/>
    </source>
</evidence>
<feature type="compositionally biased region" description="Basic and acidic residues" evidence="2">
    <location>
        <begin position="223"/>
        <end position="233"/>
    </location>
</feature>
<protein>
    <recommendedName>
        <fullName evidence="3">Small EDRK-rich factor-like N-terminal domain-containing protein</fullName>
    </recommendedName>
</protein>
<organism evidence="4 5">
    <name type="scientific">Cylindrobasidium torrendii FP15055 ss-10</name>
    <dbReference type="NCBI Taxonomy" id="1314674"/>
    <lineage>
        <taxon>Eukaryota</taxon>
        <taxon>Fungi</taxon>
        <taxon>Dikarya</taxon>
        <taxon>Basidiomycota</taxon>
        <taxon>Agaricomycotina</taxon>
        <taxon>Agaricomycetes</taxon>
        <taxon>Agaricomycetidae</taxon>
        <taxon>Agaricales</taxon>
        <taxon>Marasmiineae</taxon>
        <taxon>Physalacriaceae</taxon>
        <taxon>Cylindrobasidium</taxon>
    </lineage>
</organism>
<dbReference type="AlphaFoldDB" id="A0A0D7AXT6"/>
<feature type="region of interest" description="Disordered" evidence="2">
    <location>
        <begin position="42"/>
        <end position="71"/>
    </location>
</feature>
<feature type="domain" description="Small EDRK-rich factor-like N-terminal" evidence="3">
    <location>
        <begin position="224"/>
        <end position="257"/>
    </location>
</feature>
<sequence length="282" mass="30640">MKVRTKCNSLRKLLSLTSSPSVLSACYLGILQRGRDAIESSRDGAARHLSAVRHAPPPSKDVRAPGTDRVTPSSFCGEKQWAQRFTMEANLHFQALRRTCFGLWFSGVCLVGYPLVASSLQPLPHSSTTKTKSGPAFMAAHSAFLAEMYPHKEGREMRRNGATCGASRCRPSRVPESILIVPCPCGSEIPPHTSKVNFRSRVRRFKADFFVLARGLVHTEEIGGNQREQDRAKAQKKAAANAKKPKESASSLAKRKEADAEALKAKQAKKAEEAAKAGGGGK</sequence>
<comment type="similarity">
    <text evidence="1">Belongs to the SERF family.</text>
</comment>
<dbReference type="Pfam" id="PF04419">
    <property type="entry name" value="SERF-like_N"/>
    <property type="match status" value="1"/>
</dbReference>
<proteinExistence type="inferred from homology"/>
<evidence type="ECO:0000313" key="5">
    <source>
        <dbReference type="Proteomes" id="UP000054007"/>
    </source>
</evidence>
<dbReference type="InterPro" id="IPR040211">
    <property type="entry name" value="SERF1/2-like"/>
</dbReference>
<dbReference type="PROSITE" id="PS51257">
    <property type="entry name" value="PROKAR_LIPOPROTEIN"/>
    <property type="match status" value="1"/>
</dbReference>
<feature type="compositionally biased region" description="Basic and acidic residues" evidence="2">
    <location>
        <begin position="254"/>
        <end position="275"/>
    </location>
</feature>
<dbReference type="PANTHER" id="PTHR13596">
    <property type="entry name" value="SMALL EDRK-RICH FACTOR 1"/>
    <property type="match status" value="1"/>
</dbReference>
<name>A0A0D7AXT6_9AGAR</name>
<dbReference type="InterPro" id="IPR007513">
    <property type="entry name" value="SERF-like_N"/>
</dbReference>
<dbReference type="Proteomes" id="UP000054007">
    <property type="component" value="Unassembled WGS sequence"/>
</dbReference>
<dbReference type="PANTHER" id="PTHR13596:SF0">
    <property type="entry name" value="SI:CH211-39K3.2-RELATED"/>
    <property type="match status" value="1"/>
</dbReference>
<evidence type="ECO:0000256" key="2">
    <source>
        <dbReference type="SAM" id="MobiDB-lite"/>
    </source>
</evidence>